<keyword evidence="2" id="KW-0328">Glycosyltransferase</keyword>
<evidence type="ECO:0000256" key="3">
    <source>
        <dbReference type="ARBA" id="ARBA00022679"/>
    </source>
</evidence>
<keyword evidence="7" id="KW-1185">Reference proteome</keyword>
<keyword evidence="3 6" id="KW-0808">Transferase</keyword>
<dbReference type="Pfam" id="PF00534">
    <property type="entry name" value="Glycos_transf_1"/>
    <property type="match status" value="1"/>
</dbReference>
<dbReference type="GO" id="GO:0016757">
    <property type="term" value="F:glycosyltransferase activity"/>
    <property type="evidence" value="ECO:0007669"/>
    <property type="project" value="UniProtKB-KW"/>
</dbReference>
<proteinExistence type="predicted"/>
<sequence>MAKKLTSYASRAMDKVPPSLVVGPARSWRTKALRRSLRIARRRGNVTRMRQMATLILRYAPDDVTALEAATFADDALAILARGYPTPPRADAPAYDPDPRSVLSVLSQSLPQRAGGYATRSHGILSALSHRGWDVAAITRLGFPYNRWPVDDERTVPTVDTVGPIAYHRALDERRRYPQHPLVAYSEEFAGHVERLARERRAAVIHASSFYATAYGAAIAARRLGIPFVYEMRGLEDLMRTASRPELKGSQYWDYLVRTETDICHLADEVLVITEALRTEMVRRGVAPEKISVLPNGVHASDFTPEPRDDELAAALGLTGKTVIGYAGGVIAYEGLPLLMEAVAELASRRDDFAVVIVGDGPNEGTVRNRVESLGLTDKVLFTGRVGHDEVHRYLSLFDITPFPRLPLDVCELISPMKPFEAMATEKAVVVSSVAALTEIVQDGRTGLVFQAGDAPSLAATLERLIDDPALRAELGAQARAWVVENRDWSAVTGSAEAAYARLLAR</sequence>
<reference evidence="6 7" key="1">
    <citation type="submission" date="2017-11" db="EMBL/GenBank/DDBJ databases">
        <title>Genomic Encyclopedia of Archaeal and Bacterial Type Strains, Phase II (KMG-II): From Individual Species to Whole Genera.</title>
        <authorList>
            <person name="Goeker M."/>
        </authorList>
    </citation>
    <scope>NUCLEOTIDE SEQUENCE [LARGE SCALE GENOMIC DNA]</scope>
    <source>
        <strain evidence="6 7">DSM 22413</strain>
    </source>
</reference>
<evidence type="ECO:0000259" key="5">
    <source>
        <dbReference type="Pfam" id="PF13579"/>
    </source>
</evidence>
<accession>A0A2M8WTN3</accession>
<dbReference type="OrthoDB" id="509705at2"/>
<protein>
    <recommendedName>
        <fullName evidence="1">D-inositol 3-phosphate glycosyltransferase</fullName>
    </recommendedName>
</protein>
<dbReference type="RefSeq" id="WP_100349815.1">
    <property type="nucleotide sequence ID" value="NZ_PGTZ01000007.1"/>
</dbReference>
<dbReference type="PANTHER" id="PTHR45947:SF3">
    <property type="entry name" value="SULFOQUINOVOSYL TRANSFERASE SQD2"/>
    <property type="match status" value="1"/>
</dbReference>
<dbReference type="InterPro" id="IPR050194">
    <property type="entry name" value="Glycosyltransferase_grp1"/>
</dbReference>
<dbReference type="CDD" id="cd03794">
    <property type="entry name" value="GT4_WbuB-like"/>
    <property type="match status" value="1"/>
</dbReference>
<dbReference type="InterPro" id="IPR028098">
    <property type="entry name" value="Glyco_trans_4-like_N"/>
</dbReference>
<evidence type="ECO:0000313" key="6">
    <source>
        <dbReference type="EMBL" id="PJI94258.1"/>
    </source>
</evidence>
<name>A0A2M8WTN3_9MICO</name>
<feature type="domain" description="Glycosyl transferase family 1" evidence="4">
    <location>
        <begin position="317"/>
        <end position="482"/>
    </location>
</feature>
<dbReference type="InterPro" id="IPR001296">
    <property type="entry name" value="Glyco_trans_1"/>
</dbReference>
<dbReference type="SUPFAM" id="SSF53756">
    <property type="entry name" value="UDP-Glycosyltransferase/glycogen phosphorylase"/>
    <property type="match status" value="1"/>
</dbReference>
<dbReference type="EMBL" id="PGTZ01000007">
    <property type="protein sequence ID" value="PJI94258.1"/>
    <property type="molecule type" value="Genomic_DNA"/>
</dbReference>
<gene>
    <name evidence="6" type="ORF">CLV34_1746</name>
</gene>
<dbReference type="PANTHER" id="PTHR45947">
    <property type="entry name" value="SULFOQUINOVOSYL TRANSFERASE SQD2"/>
    <property type="match status" value="1"/>
</dbReference>
<evidence type="ECO:0000256" key="1">
    <source>
        <dbReference type="ARBA" id="ARBA00021292"/>
    </source>
</evidence>
<dbReference type="Gene3D" id="3.40.50.2000">
    <property type="entry name" value="Glycogen Phosphorylase B"/>
    <property type="match status" value="2"/>
</dbReference>
<evidence type="ECO:0000313" key="7">
    <source>
        <dbReference type="Proteomes" id="UP000231586"/>
    </source>
</evidence>
<feature type="domain" description="Glycosyltransferase subfamily 4-like N-terminal" evidence="5">
    <location>
        <begin position="115"/>
        <end position="297"/>
    </location>
</feature>
<comment type="caution">
    <text evidence="6">The sequence shown here is derived from an EMBL/GenBank/DDBJ whole genome shotgun (WGS) entry which is preliminary data.</text>
</comment>
<dbReference type="AlphaFoldDB" id="A0A2M8WTN3"/>
<organism evidence="6 7">
    <name type="scientific">Luteimicrobium subarcticum</name>
    <dbReference type="NCBI Taxonomy" id="620910"/>
    <lineage>
        <taxon>Bacteria</taxon>
        <taxon>Bacillati</taxon>
        <taxon>Actinomycetota</taxon>
        <taxon>Actinomycetes</taxon>
        <taxon>Micrococcales</taxon>
        <taxon>Luteimicrobium</taxon>
    </lineage>
</organism>
<evidence type="ECO:0000259" key="4">
    <source>
        <dbReference type="Pfam" id="PF00534"/>
    </source>
</evidence>
<evidence type="ECO:0000256" key="2">
    <source>
        <dbReference type="ARBA" id="ARBA00022676"/>
    </source>
</evidence>
<dbReference type="Proteomes" id="UP000231586">
    <property type="component" value="Unassembled WGS sequence"/>
</dbReference>
<dbReference type="GO" id="GO:1901137">
    <property type="term" value="P:carbohydrate derivative biosynthetic process"/>
    <property type="evidence" value="ECO:0007669"/>
    <property type="project" value="UniProtKB-ARBA"/>
</dbReference>
<dbReference type="Pfam" id="PF13579">
    <property type="entry name" value="Glyco_trans_4_4"/>
    <property type="match status" value="1"/>
</dbReference>